<dbReference type="InterPro" id="IPR000182">
    <property type="entry name" value="GNAT_dom"/>
</dbReference>
<name>A0ABV6S568_9SPHN</name>
<accession>A0ABV6S568</accession>
<evidence type="ECO:0000313" key="3">
    <source>
        <dbReference type="Proteomes" id="UP001589858"/>
    </source>
</evidence>
<dbReference type="SUPFAM" id="SSF55729">
    <property type="entry name" value="Acyl-CoA N-acyltransferases (Nat)"/>
    <property type="match status" value="1"/>
</dbReference>
<dbReference type="InterPro" id="IPR016181">
    <property type="entry name" value="Acyl_CoA_acyltransferase"/>
</dbReference>
<evidence type="ECO:0000259" key="1">
    <source>
        <dbReference type="PROSITE" id="PS51186"/>
    </source>
</evidence>
<dbReference type="Gene3D" id="3.40.630.30">
    <property type="match status" value="1"/>
</dbReference>
<comment type="caution">
    <text evidence="2">The sequence shown here is derived from an EMBL/GenBank/DDBJ whole genome shotgun (WGS) entry which is preliminary data.</text>
</comment>
<dbReference type="Proteomes" id="UP001589858">
    <property type="component" value="Unassembled WGS sequence"/>
</dbReference>
<dbReference type="EC" id="2.3.-.-" evidence="2"/>
<evidence type="ECO:0000313" key="2">
    <source>
        <dbReference type="EMBL" id="MFC0684382.1"/>
    </source>
</evidence>
<reference evidence="2 3" key="1">
    <citation type="submission" date="2024-09" db="EMBL/GenBank/DDBJ databases">
        <authorList>
            <person name="Sun Q."/>
            <person name="Mori K."/>
        </authorList>
    </citation>
    <scope>NUCLEOTIDE SEQUENCE [LARGE SCALE GENOMIC DNA]</scope>
    <source>
        <strain evidence="2 3">CICC 11035S</strain>
    </source>
</reference>
<organism evidence="2 3">
    <name type="scientific">Novosphingobium clariflavum</name>
    <dbReference type="NCBI Taxonomy" id="2029884"/>
    <lineage>
        <taxon>Bacteria</taxon>
        <taxon>Pseudomonadati</taxon>
        <taxon>Pseudomonadota</taxon>
        <taxon>Alphaproteobacteria</taxon>
        <taxon>Sphingomonadales</taxon>
        <taxon>Sphingomonadaceae</taxon>
        <taxon>Novosphingobium</taxon>
    </lineage>
</organism>
<dbReference type="EMBL" id="JBHLTM010000027">
    <property type="protein sequence ID" value="MFC0684382.1"/>
    <property type="molecule type" value="Genomic_DNA"/>
</dbReference>
<keyword evidence="2" id="KW-0808">Transferase</keyword>
<dbReference type="PANTHER" id="PTHR43792">
    <property type="entry name" value="GNAT FAMILY, PUTATIVE (AFU_ORTHOLOGUE AFUA_3G00765)-RELATED-RELATED"/>
    <property type="match status" value="1"/>
</dbReference>
<proteinExistence type="predicted"/>
<gene>
    <name evidence="2" type="ORF">ACFFF8_07225</name>
</gene>
<dbReference type="PROSITE" id="PS51186">
    <property type="entry name" value="GNAT"/>
    <property type="match status" value="1"/>
</dbReference>
<keyword evidence="3" id="KW-1185">Reference proteome</keyword>
<dbReference type="PANTHER" id="PTHR43792:SF16">
    <property type="entry name" value="N-ACETYLTRANSFERASE DOMAIN-CONTAINING PROTEIN"/>
    <property type="match status" value="1"/>
</dbReference>
<protein>
    <submittedName>
        <fullName evidence="2">GNAT family N-acetyltransferase</fullName>
        <ecNumber evidence="2">2.3.-.-</ecNumber>
    </submittedName>
</protein>
<dbReference type="InterPro" id="IPR051531">
    <property type="entry name" value="N-acetyltransferase"/>
</dbReference>
<feature type="domain" description="N-acetyltransferase" evidence="1">
    <location>
        <begin position="12"/>
        <end position="179"/>
    </location>
</feature>
<dbReference type="GO" id="GO:0016746">
    <property type="term" value="F:acyltransferase activity"/>
    <property type="evidence" value="ECO:0007669"/>
    <property type="project" value="UniProtKB-KW"/>
</dbReference>
<sequence>MTQGPFLKTARFELWTPAPDDLEGLCKLLAHEDMRRFLGPASPDPMEQFNRLGRNAGSWSLYGYGTFYVRRPGERDLIANCGVFHSWRGFGKGMDDTPEAGWIVRQDCWGQGLAQEVMRAAIAWFDETHGPRRIACMIEEGNAASERVAKALGFVRYGRHEPDDGRGSAINLFERVSMTGG</sequence>
<dbReference type="RefSeq" id="WP_267219559.1">
    <property type="nucleotide sequence ID" value="NZ_JAPCWC010000004.1"/>
</dbReference>
<dbReference type="Pfam" id="PF13302">
    <property type="entry name" value="Acetyltransf_3"/>
    <property type="match status" value="1"/>
</dbReference>
<keyword evidence="2" id="KW-0012">Acyltransferase</keyword>